<evidence type="ECO:0000256" key="2">
    <source>
        <dbReference type="ARBA" id="ARBA00023239"/>
    </source>
</evidence>
<dbReference type="GO" id="GO:0005829">
    <property type="term" value="C:cytosol"/>
    <property type="evidence" value="ECO:0007669"/>
    <property type="project" value="TreeGrafter"/>
</dbReference>
<dbReference type="InterPro" id="IPR001303">
    <property type="entry name" value="Aldolase_II/adducin_N"/>
</dbReference>
<keyword evidence="5" id="KW-1185">Reference proteome</keyword>
<dbReference type="InterPro" id="IPR036409">
    <property type="entry name" value="Aldolase_II/adducin_N_sf"/>
</dbReference>
<feature type="domain" description="Class II aldolase/adducin N-terminal" evidence="3">
    <location>
        <begin position="13"/>
        <end position="194"/>
    </location>
</feature>
<dbReference type="GO" id="GO:0008738">
    <property type="term" value="F:L-fuculose-phosphate aldolase activity"/>
    <property type="evidence" value="ECO:0007669"/>
    <property type="project" value="UniProtKB-EC"/>
</dbReference>
<name>S0FJB7_RUMCE</name>
<dbReference type="Gene3D" id="3.40.225.10">
    <property type="entry name" value="Class II aldolase/adducin N-terminal domain"/>
    <property type="match status" value="1"/>
</dbReference>
<dbReference type="PANTHER" id="PTHR22789">
    <property type="entry name" value="FUCULOSE PHOSPHATE ALDOLASE"/>
    <property type="match status" value="1"/>
</dbReference>
<keyword evidence="2 4" id="KW-0456">Lyase</keyword>
<comment type="caution">
    <text evidence="4">The sequence shown here is derived from an EMBL/GenBank/DDBJ whole genome shotgun (WGS) entry which is preliminary data.</text>
</comment>
<dbReference type="EMBL" id="AORV01000029">
    <property type="protein sequence ID" value="EMS72220.1"/>
    <property type="molecule type" value="Genomic_DNA"/>
</dbReference>
<dbReference type="PANTHER" id="PTHR22789:SF0">
    <property type="entry name" value="3-OXO-TETRONATE 4-PHOSPHATE DECARBOXYLASE-RELATED"/>
    <property type="match status" value="1"/>
</dbReference>
<dbReference type="PATRIC" id="fig|1195236.3.peg.2166"/>
<organism evidence="4 5">
    <name type="scientific">Ruminiclostridium cellobioparum subsp. termitidis CT1112</name>
    <dbReference type="NCBI Taxonomy" id="1195236"/>
    <lineage>
        <taxon>Bacteria</taxon>
        <taxon>Bacillati</taxon>
        <taxon>Bacillota</taxon>
        <taxon>Clostridia</taxon>
        <taxon>Eubacteriales</taxon>
        <taxon>Oscillospiraceae</taxon>
        <taxon>Ruminiclostridium</taxon>
    </lineage>
</organism>
<reference evidence="4 5" key="1">
    <citation type="journal article" date="2013" name="Genome Announc.">
        <title>Draft Genome Sequence of the Cellulolytic, Mesophilic, Anaerobic Bacterium Clostridium termitidis Strain CT1112 (DSM 5398).</title>
        <authorList>
            <person name="Lal S."/>
            <person name="Ramachandran U."/>
            <person name="Zhang X."/>
            <person name="Munir R."/>
            <person name="Sparling R."/>
            <person name="Levin D.B."/>
        </authorList>
    </citation>
    <scope>NUCLEOTIDE SEQUENCE [LARGE SCALE GENOMIC DNA]</scope>
    <source>
        <strain evidence="4 5">CT1112</strain>
    </source>
</reference>
<evidence type="ECO:0000313" key="4">
    <source>
        <dbReference type="EMBL" id="EMS72220.1"/>
    </source>
</evidence>
<dbReference type="Pfam" id="PF00596">
    <property type="entry name" value="Aldolase_II"/>
    <property type="match status" value="1"/>
</dbReference>
<keyword evidence="1" id="KW-0479">Metal-binding</keyword>
<dbReference type="InterPro" id="IPR050197">
    <property type="entry name" value="Aldolase_class_II_sugar_metab"/>
</dbReference>
<sequence>MDILKQNIIAAKDDLILAARRAVSSGLQTGTGGNISVRVPGSGLMVVKASGVAFDECVHDNIVVTDFQGNVQEGNLKPTQEFVLHASLYEKYGNIGAIVHTHSPYSIAWTYTKKDLPLITQHAMLKLKHSIPNLSYDTPTIPKEGMLEIYKNMDEKSGLQAFLLEGHGIVAIGKSAVKACQTAELIEETAKIVYLDAVLKSTLKEL</sequence>
<dbReference type="GO" id="GO:0019323">
    <property type="term" value="P:pentose catabolic process"/>
    <property type="evidence" value="ECO:0007669"/>
    <property type="project" value="TreeGrafter"/>
</dbReference>
<evidence type="ECO:0000313" key="5">
    <source>
        <dbReference type="Proteomes" id="UP000014155"/>
    </source>
</evidence>
<dbReference type="EC" id="4.1.2.17" evidence="4"/>
<gene>
    <name evidence="4" type="ORF">CTER_1843</name>
</gene>
<dbReference type="SUPFAM" id="SSF53639">
    <property type="entry name" value="AraD/HMP-PK domain-like"/>
    <property type="match status" value="1"/>
</dbReference>
<accession>S0FJB7</accession>
<dbReference type="STRING" id="1195236.CTER_1843"/>
<dbReference type="eggNOG" id="COG0235">
    <property type="taxonomic scope" value="Bacteria"/>
</dbReference>
<dbReference type="AlphaFoldDB" id="S0FJB7"/>
<dbReference type="RefSeq" id="WP_004625391.1">
    <property type="nucleotide sequence ID" value="NZ_AORV01000029.1"/>
</dbReference>
<evidence type="ECO:0000259" key="3">
    <source>
        <dbReference type="SMART" id="SM01007"/>
    </source>
</evidence>
<dbReference type="SMART" id="SM01007">
    <property type="entry name" value="Aldolase_II"/>
    <property type="match status" value="1"/>
</dbReference>
<evidence type="ECO:0000256" key="1">
    <source>
        <dbReference type="ARBA" id="ARBA00022723"/>
    </source>
</evidence>
<dbReference type="GO" id="GO:0046872">
    <property type="term" value="F:metal ion binding"/>
    <property type="evidence" value="ECO:0007669"/>
    <property type="project" value="UniProtKB-KW"/>
</dbReference>
<proteinExistence type="predicted"/>
<protein>
    <submittedName>
        <fullName evidence="4">L-fuculose-phosphate aldolase</fullName>
        <ecNumber evidence="4">4.1.2.17</ecNumber>
    </submittedName>
</protein>
<dbReference type="Proteomes" id="UP000014155">
    <property type="component" value="Unassembled WGS sequence"/>
</dbReference>